<keyword evidence="1" id="KW-0472">Membrane</keyword>
<protein>
    <submittedName>
        <fullName evidence="2">Uncharacterized protein</fullName>
    </submittedName>
</protein>
<name>A0A1M6LTT1_9FLAO</name>
<sequence length="119" mass="13571">MPRLALYYIENHKIEIVKTLLGREKVLLNGTKVSEKKSKPGVEHIFSVNKNHFRISRRNPSQADKMNAYEIFKDGVPLALINVEQGKALHFLIFILIVGVGCGYLFGVFLYQLFFSPFG</sequence>
<keyword evidence="1" id="KW-1133">Transmembrane helix</keyword>
<keyword evidence="1" id="KW-0812">Transmembrane</keyword>
<proteinExistence type="predicted"/>
<reference evidence="3" key="1">
    <citation type="submission" date="2016-11" db="EMBL/GenBank/DDBJ databases">
        <authorList>
            <person name="Varghese N."/>
            <person name="Submissions S."/>
        </authorList>
    </citation>
    <scope>NUCLEOTIDE SEQUENCE [LARGE SCALE GENOMIC DNA]</scope>
    <source>
        <strain evidence="3">DSM 19858</strain>
    </source>
</reference>
<evidence type="ECO:0000313" key="2">
    <source>
        <dbReference type="EMBL" id="SHJ74593.1"/>
    </source>
</evidence>
<dbReference type="Proteomes" id="UP000184543">
    <property type="component" value="Unassembled WGS sequence"/>
</dbReference>
<keyword evidence="3" id="KW-1185">Reference proteome</keyword>
<dbReference type="EMBL" id="FQYU01000008">
    <property type="protein sequence ID" value="SHJ74593.1"/>
    <property type="molecule type" value="Genomic_DNA"/>
</dbReference>
<accession>A0A1M6LTT1</accession>
<evidence type="ECO:0000313" key="3">
    <source>
        <dbReference type="Proteomes" id="UP000184543"/>
    </source>
</evidence>
<feature type="transmembrane region" description="Helical" evidence="1">
    <location>
        <begin position="91"/>
        <end position="114"/>
    </location>
</feature>
<dbReference type="AlphaFoldDB" id="A0A1M6LTT1"/>
<evidence type="ECO:0000256" key="1">
    <source>
        <dbReference type="SAM" id="Phobius"/>
    </source>
</evidence>
<dbReference type="RefSeq" id="WP_072994980.1">
    <property type="nucleotide sequence ID" value="NZ_FQYU01000008.1"/>
</dbReference>
<dbReference type="OrthoDB" id="1446628at2"/>
<organism evidence="2 3">
    <name type="scientific">Pseudozobellia thermophila</name>
    <dbReference type="NCBI Taxonomy" id="192903"/>
    <lineage>
        <taxon>Bacteria</taxon>
        <taxon>Pseudomonadati</taxon>
        <taxon>Bacteroidota</taxon>
        <taxon>Flavobacteriia</taxon>
        <taxon>Flavobacteriales</taxon>
        <taxon>Flavobacteriaceae</taxon>
        <taxon>Pseudozobellia</taxon>
    </lineage>
</organism>
<gene>
    <name evidence="2" type="ORF">SAMN04488513_10848</name>
</gene>